<dbReference type="Gene3D" id="3.40.50.2300">
    <property type="match status" value="1"/>
</dbReference>
<feature type="domain" description="PAC" evidence="4">
    <location>
        <begin position="337"/>
        <end position="388"/>
    </location>
</feature>
<dbReference type="InterPro" id="IPR043128">
    <property type="entry name" value="Rev_trsase/Diguanyl_cyclase"/>
</dbReference>
<dbReference type="InterPro" id="IPR013656">
    <property type="entry name" value="PAS_4"/>
</dbReference>
<evidence type="ECO:0000313" key="8">
    <source>
        <dbReference type="Proteomes" id="UP000245820"/>
    </source>
</evidence>
<dbReference type="InterPro" id="IPR011006">
    <property type="entry name" value="CheY-like_superfamily"/>
</dbReference>
<dbReference type="InterPro" id="IPR001789">
    <property type="entry name" value="Sig_transdc_resp-reg_receiver"/>
</dbReference>
<dbReference type="PROSITE" id="PS50112">
    <property type="entry name" value="PAS"/>
    <property type="match status" value="2"/>
</dbReference>
<dbReference type="Gene3D" id="3.30.70.270">
    <property type="match status" value="1"/>
</dbReference>
<dbReference type="SMART" id="SM00086">
    <property type="entry name" value="PAC"/>
    <property type="match status" value="2"/>
</dbReference>
<dbReference type="InterPro" id="IPR000160">
    <property type="entry name" value="GGDEF_dom"/>
</dbReference>
<evidence type="ECO:0000256" key="1">
    <source>
        <dbReference type="PROSITE-ProRule" id="PRU00169"/>
    </source>
</evidence>
<dbReference type="Gene3D" id="3.30.450.20">
    <property type="entry name" value="PAS domain"/>
    <property type="match status" value="2"/>
</dbReference>
<feature type="domain" description="PAS" evidence="3">
    <location>
        <begin position="141"/>
        <end position="177"/>
    </location>
</feature>
<dbReference type="EMBL" id="CP029343">
    <property type="protein sequence ID" value="AWL07537.1"/>
    <property type="molecule type" value="Genomic_DNA"/>
</dbReference>
<evidence type="ECO:0000259" key="2">
    <source>
        <dbReference type="PROSITE" id="PS50110"/>
    </source>
</evidence>
<dbReference type="PROSITE" id="PS50113">
    <property type="entry name" value="PAC"/>
    <property type="match status" value="1"/>
</dbReference>
<dbReference type="Gene3D" id="3.20.20.450">
    <property type="entry name" value="EAL domain"/>
    <property type="match status" value="1"/>
</dbReference>
<protein>
    <submittedName>
        <fullName evidence="7">Two-component system response regulator</fullName>
    </submittedName>
</protein>
<keyword evidence="1" id="KW-0597">Phosphoprotein</keyword>
<dbReference type="SMART" id="SM00448">
    <property type="entry name" value="REC"/>
    <property type="match status" value="1"/>
</dbReference>
<gene>
    <name evidence="7" type="ORF">DIR46_26005</name>
</gene>
<dbReference type="InterPro" id="IPR052155">
    <property type="entry name" value="Biofilm_reg_signaling"/>
</dbReference>
<dbReference type="RefSeq" id="WP_109347822.1">
    <property type="nucleotide sequence ID" value="NZ_CP029343.1"/>
</dbReference>
<dbReference type="Pfam" id="PF00072">
    <property type="entry name" value="Response_reg"/>
    <property type="match status" value="1"/>
</dbReference>
<dbReference type="CDD" id="cd01948">
    <property type="entry name" value="EAL"/>
    <property type="match status" value="1"/>
</dbReference>
<dbReference type="SMART" id="SM00267">
    <property type="entry name" value="GGDEF"/>
    <property type="match status" value="1"/>
</dbReference>
<evidence type="ECO:0000259" key="6">
    <source>
        <dbReference type="PROSITE" id="PS50887"/>
    </source>
</evidence>
<dbReference type="Proteomes" id="UP000245820">
    <property type="component" value="Chromosome"/>
</dbReference>
<dbReference type="Pfam" id="PF00990">
    <property type="entry name" value="GGDEF"/>
    <property type="match status" value="1"/>
</dbReference>
<dbReference type="InterPro" id="IPR029787">
    <property type="entry name" value="Nucleotide_cyclase"/>
</dbReference>
<feature type="domain" description="PAS" evidence="3">
    <location>
        <begin position="263"/>
        <end position="307"/>
    </location>
</feature>
<dbReference type="NCBIfam" id="TIGR00229">
    <property type="entry name" value="sensory_box"/>
    <property type="match status" value="2"/>
</dbReference>
<dbReference type="CDD" id="cd01949">
    <property type="entry name" value="GGDEF"/>
    <property type="match status" value="1"/>
</dbReference>
<name>A0A2S2DQC4_9BURK</name>
<evidence type="ECO:0000313" key="7">
    <source>
        <dbReference type="EMBL" id="AWL07537.1"/>
    </source>
</evidence>
<organism evidence="7 8">
    <name type="scientific">Massilia oculi</name>
    <dbReference type="NCBI Taxonomy" id="945844"/>
    <lineage>
        <taxon>Bacteria</taxon>
        <taxon>Pseudomonadati</taxon>
        <taxon>Pseudomonadota</taxon>
        <taxon>Betaproteobacteria</taxon>
        <taxon>Burkholderiales</taxon>
        <taxon>Oxalobacteraceae</taxon>
        <taxon>Telluria group</taxon>
        <taxon>Massilia</taxon>
    </lineage>
</organism>
<proteinExistence type="predicted"/>
<dbReference type="SUPFAM" id="SSF141868">
    <property type="entry name" value="EAL domain-like"/>
    <property type="match status" value="1"/>
</dbReference>
<dbReference type="NCBIfam" id="TIGR00254">
    <property type="entry name" value="GGDEF"/>
    <property type="match status" value="1"/>
</dbReference>
<dbReference type="OrthoDB" id="9813903at2"/>
<sequence length="827" mass="90064">MLQLLPDTLQDAPSLLVVEDEAVVAMDIAGQLRDMGYRVCGCVDNGVDAIAQARARQPDLVLMDVVLRGEMDGITAAAAIGAELHIPILFLTAYSDDQTVERATHAMPYGYLTKPFQARELRAVIEVALRKAELERAQRDNERWLGSVLRGVGDAVIATDAAGRVGLANPAAEDLLGTRQLRGRLAADVIRLEDAAGTVVELTRLEGASRSGAAVLVTLDGVRIPVDFSAGPICDERACRMGTAIVLHDERERVAAELRLARSEQRFRSAFDQAPLGLALVNLDNRYVRVNRAMCRLLGAPVDELVGAAQDAFGDSVDNAIEREYQQDLLAGRSDAVQYERRYRPKDGRTVWALVSATLLPTNHEPQQFLIQVNDVTERKRAEEELAHLAHHDALTGVANRAMLGEQVERELAVARRRGARLAVVFIDLDYFKHVNDSYGHEVGDLVLKELATRLVRGVRAIDIVGRMGGDEFVVVLSEVSDAHDVIKLTGKLRHECARPLHCGSHEVRLAVSMGVSLFPDDAQDFRTLLRFADSALYHAKGEGRNNVQFYRPELTARMEMRVRLVVGLRTALERGELEMFYQPIVALADGLPSAAEALLRWRHPELGLLMPDLFLPVLEESSVSEEIGAWTILEACRQGARWNADGAPGLRMGVNVTSAQFKSGRLVPVVEAALRASGLEPGCLCVEITEQSQLADTEQTRATLAALKSMGVLVAIDDFGTGYSSLGYISRLKPDELKIDKSLVTGVDTDAEHAGLVVAALAMARSLRLMVVAEGVETEAEQAFLQAHGCDMAQGFLHARPIPAPEFEAWLAAAGHVNRPGGAPAH</sequence>
<dbReference type="InterPro" id="IPR000014">
    <property type="entry name" value="PAS"/>
</dbReference>
<evidence type="ECO:0000259" key="5">
    <source>
        <dbReference type="PROSITE" id="PS50883"/>
    </source>
</evidence>
<feature type="domain" description="GGDEF" evidence="6">
    <location>
        <begin position="420"/>
        <end position="553"/>
    </location>
</feature>
<evidence type="ECO:0000259" key="4">
    <source>
        <dbReference type="PROSITE" id="PS50113"/>
    </source>
</evidence>
<dbReference type="PANTHER" id="PTHR44757">
    <property type="entry name" value="DIGUANYLATE CYCLASE DGCP"/>
    <property type="match status" value="1"/>
</dbReference>
<dbReference type="PROSITE" id="PS50887">
    <property type="entry name" value="GGDEF"/>
    <property type="match status" value="1"/>
</dbReference>
<feature type="modified residue" description="4-aspartylphosphate" evidence="1">
    <location>
        <position position="64"/>
    </location>
</feature>
<dbReference type="AlphaFoldDB" id="A0A2S2DQC4"/>
<dbReference type="Pfam" id="PF08448">
    <property type="entry name" value="PAS_4"/>
    <property type="match status" value="2"/>
</dbReference>
<dbReference type="SUPFAM" id="SSF52172">
    <property type="entry name" value="CheY-like"/>
    <property type="match status" value="1"/>
</dbReference>
<dbReference type="FunFam" id="3.30.70.270:FF:000001">
    <property type="entry name" value="Diguanylate cyclase domain protein"/>
    <property type="match status" value="1"/>
</dbReference>
<reference evidence="7 8" key="1">
    <citation type="submission" date="2018-05" db="EMBL/GenBank/DDBJ databases">
        <title>Complete genome sequence of Massilia oculi sp. nov. CCUG 43427T (=DSM 26321T), the type strain of M. oculi, and comparison with genome sequences of other Massilia strains.</title>
        <authorList>
            <person name="Zhu B."/>
        </authorList>
    </citation>
    <scope>NUCLEOTIDE SEQUENCE [LARGE SCALE GENOMIC DNA]</scope>
    <source>
        <strain evidence="7 8">CCUG 43427</strain>
    </source>
</reference>
<dbReference type="PROSITE" id="PS50883">
    <property type="entry name" value="EAL"/>
    <property type="match status" value="1"/>
</dbReference>
<dbReference type="KEGG" id="mtim:DIR46_26005"/>
<evidence type="ECO:0000259" key="3">
    <source>
        <dbReference type="PROSITE" id="PS50112"/>
    </source>
</evidence>
<dbReference type="InterPro" id="IPR001610">
    <property type="entry name" value="PAC"/>
</dbReference>
<dbReference type="SMART" id="SM00052">
    <property type="entry name" value="EAL"/>
    <property type="match status" value="1"/>
</dbReference>
<dbReference type="InterPro" id="IPR035965">
    <property type="entry name" value="PAS-like_dom_sf"/>
</dbReference>
<keyword evidence="8" id="KW-1185">Reference proteome</keyword>
<dbReference type="PROSITE" id="PS50110">
    <property type="entry name" value="RESPONSE_REGULATORY"/>
    <property type="match status" value="1"/>
</dbReference>
<dbReference type="CDD" id="cd00130">
    <property type="entry name" value="PAS"/>
    <property type="match status" value="2"/>
</dbReference>
<accession>A0A2S2DQC4</accession>
<dbReference type="InterPro" id="IPR001633">
    <property type="entry name" value="EAL_dom"/>
</dbReference>
<feature type="domain" description="Response regulatory" evidence="2">
    <location>
        <begin position="14"/>
        <end position="129"/>
    </location>
</feature>
<dbReference type="InterPro" id="IPR000700">
    <property type="entry name" value="PAS-assoc_C"/>
</dbReference>
<dbReference type="GO" id="GO:0003824">
    <property type="term" value="F:catalytic activity"/>
    <property type="evidence" value="ECO:0007669"/>
    <property type="project" value="UniProtKB-ARBA"/>
</dbReference>
<dbReference type="GO" id="GO:0000160">
    <property type="term" value="P:phosphorelay signal transduction system"/>
    <property type="evidence" value="ECO:0007669"/>
    <property type="project" value="InterPro"/>
</dbReference>
<dbReference type="InterPro" id="IPR035919">
    <property type="entry name" value="EAL_sf"/>
</dbReference>
<dbReference type="PANTHER" id="PTHR44757:SF2">
    <property type="entry name" value="BIOFILM ARCHITECTURE MAINTENANCE PROTEIN MBAA"/>
    <property type="match status" value="1"/>
</dbReference>
<dbReference type="SUPFAM" id="SSF55785">
    <property type="entry name" value="PYP-like sensor domain (PAS domain)"/>
    <property type="match status" value="2"/>
</dbReference>
<dbReference type="CDD" id="cd17534">
    <property type="entry name" value="REC_DC-like"/>
    <property type="match status" value="1"/>
</dbReference>
<dbReference type="Pfam" id="PF00563">
    <property type="entry name" value="EAL"/>
    <property type="match status" value="1"/>
</dbReference>
<dbReference type="SMART" id="SM00091">
    <property type="entry name" value="PAS"/>
    <property type="match status" value="2"/>
</dbReference>
<feature type="domain" description="EAL" evidence="5">
    <location>
        <begin position="562"/>
        <end position="816"/>
    </location>
</feature>
<dbReference type="SUPFAM" id="SSF55073">
    <property type="entry name" value="Nucleotide cyclase"/>
    <property type="match status" value="1"/>
</dbReference>